<dbReference type="UniPathway" id="UPA00078"/>
<dbReference type="GO" id="GO:0008757">
    <property type="term" value="F:S-adenosylmethionine-dependent methyltransferase activity"/>
    <property type="evidence" value="ECO:0007669"/>
    <property type="project" value="InterPro"/>
</dbReference>
<reference evidence="11" key="1">
    <citation type="submission" date="2017-08" db="EMBL/GenBank/DDBJ databases">
        <title>A dynamic microbial community with high functional redundancy inhabits the cold, oxic subseafloor aquifer.</title>
        <authorList>
            <person name="Tully B.J."/>
            <person name="Wheat C.G."/>
            <person name="Glazer B.T."/>
            <person name="Huber J.A."/>
        </authorList>
    </citation>
    <scope>NUCLEOTIDE SEQUENCE [LARGE SCALE GENOMIC DNA]</scope>
</reference>
<dbReference type="AlphaFoldDB" id="A0A2A5CIR7"/>
<dbReference type="InterPro" id="IPR050602">
    <property type="entry name" value="Malonyl-ACP_OMT"/>
</dbReference>
<keyword evidence="5 8" id="KW-0808">Transferase</keyword>
<evidence type="ECO:0000256" key="7">
    <source>
        <dbReference type="ARBA" id="ARBA00022756"/>
    </source>
</evidence>
<evidence type="ECO:0000256" key="2">
    <source>
        <dbReference type="ARBA" id="ARBA00004746"/>
    </source>
</evidence>
<dbReference type="HAMAP" id="MF_00835">
    <property type="entry name" value="BioC"/>
    <property type="match status" value="1"/>
</dbReference>
<evidence type="ECO:0000256" key="3">
    <source>
        <dbReference type="ARBA" id="ARBA00012327"/>
    </source>
</evidence>
<dbReference type="PANTHER" id="PTHR13090">
    <property type="entry name" value="ARGININE-HYDROXYLASE NDUFAF5, MITOCHONDRIAL"/>
    <property type="match status" value="1"/>
</dbReference>
<evidence type="ECO:0000259" key="9">
    <source>
        <dbReference type="Pfam" id="PF08241"/>
    </source>
</evidence>
<comment type="pathway">
    <text evidence="2 8">Cofactor biosynthesis; biotin biosynthesis.</text>
</comment>
<evidence type="ECO:0000313" key="10">
    <source>
        <dbReference type="EMBL" id="PCJ43769.1"/>
    </source>
</evidence>
<evidence type="ECO:0000256" key="6">
    <source>
        <dbReference type="ARBA" id="ARBA00022691"/>
    </source>
</evidence>
<dbReference type="PANTHER" id="PTHR13090:SF1">
    <property type="entry name" value="ARGININE-HYDROXYLASE NDUFAF5, MITOCHONDRIAL"/>
    <property type="match status" value="1"/>
</dbReference>
<dbReference type="GO" id="GO:0102130">
    <property type="term" value="F:malonyl-CoA methyltransferase activity"/>
    <property type="evidence" value="ECO:0007669"/>
    <property type="project" value="UniProtKB-EC"/>
</dbReference>
<dbReference type="Proteomes" id="UP000228987">
    <property type="component" value="Unassembled WGS sequence"/>
</dbReference>
<name>A0A2A5CIR7_9GAMM</name>
<protein>
    <recommendedName>
        <fullName evidence="3 8">Malonyl-[acyl-carrier protein] O-methyltransferase</fullName>
        <shortName evidence="8">Malonyl-ACP O-methyltransferase</shortName>
        <ecNumber evidence="3 8">2.1.1.197</ecNumber>
    </recommendedName>
    <alternativeName>
        <fullName evidence="8">Biotin synthesis protein BioC</fullName>
    </alternativeName>
</protein>
<comment type="similarity">
    <text evidence="8">Belongs to the methyltransferase superfamily.</text>
</comment>
<feature type="domain" description="Methyltransferase type 11" evidence="9">
    <location>
        <begin position="52"/>
        <end position="153"/>
    </location>
</feature>
<evidence type="ECO:0000256" key="4">
    <source>
        <dbReference type="ARBA" id="ARBA00022603"/>
    </source>
</evidence>
<evidence type="ECO:0000256" key="5">
    <source>
        <dbReference type="ARBA" id="ARBA00022679"/>
    </source>
</evidence>
<dbReference type="EMBL" id="NVWI01000001">
    <property type="protein sequence ID" value="PCJ43769.1"/>
    <property type="molecule type" value="Genomic_DNA"/>
</dbReference>
<accession>A0A2A5CIR7</accession>
<dbReference type="GO" id="GO:0009102">
    <property type="term" value="P:biotin biosynthetic process"/>
    <property type="evidence" value="ECO:0007669"/>
    <property type="project" value="UniProtKB-UniRule"/>
</dbReference>
<dbReference type="NCBIfam" id="TIGR02072">
    <property type="entry name" value="BioC"/>
    <property type="match status" value="1"/>
</dbReference>
<keyword evidence="6 8" id="KW-0949">S-adenosyl-L-methionine</keyword>
<dbReference type="SUPFAM" id="SSF53335">
    <property type="entry name" value="S-adenosyl-L-methionine-dependent methyltransferases"/>
    <property type="match status" value="1"/>
</dbReference>
<evidence type="ECO:0000313" key="11">
    <source>
        <dbReference type="Proteomes" id="UP000228987"/>
    </source>
</evidence>
<keyword evidence="7 8" id="KW-0093">Biotin biosynthesis</keyword>
<proteinExistence type="inferred from homology"/>
<dbReference type="GO" id="GO:0010340">
    <property type="term" value="F:carboxyl-O-methyltransferase activity"/>
    <property type="evidence" value="ECO:0007669"/>
    <property type="project" value="UniProtKB-UniRule"/>
</dbReference>
<dbReference type="EC" id="2.1.1.197" evidence="3 8"/>
<dbReference type="InterPro" id="IPR029063">
    <property type="entry name" value="SAM-dependent_MTases_sf"/>
</dbReference>
<dbReference type="Pfam" id="PF08241">
    <property type="entry name" value="Methyltransf_11"/>
    <property type="match status" value="1"/>
</dbReference>
<evidence type="ECO:0000256" key="8">
    <source>
        <dbReference type="HAMAP-Rule" id="MF_00835"/>
    </source>
</evidence>
<comment type="caution">
    <text evidence="10">The sequence shown here is derived from an EMBL/GenBank/DDBJ whole genome shotgun (WGS) entry which is preliminary data.</text>
</comment>
<sequence>MLQAEFNIEKKRIARSFSQAAKSYDSHAALQRKVADNLLAQLSKNAHVQRVLDLGSGTGYCTKALHRLYPNAEIINLDIAEAMLSFASNKQEGDSFKGDSVKAKSICADAEALPFIENSFDIIFSSLSIQWCQDYAILFSELKRILRPQGTFHISTFGPETLQEVTQAWQQVDSYIHVNRFQSCSFLKNEINGKGFSNNHIKIDPMLIYYQSFEKLARELKSIGASNKNAGQGQGLSGRRKISKLKQAFERNADEELGIPVTYQVFYVSAQS</sequence>
<dbReference type="CDD" id="cd02440">
    <property type="entry name" value="AdoMet_MTases"/>
    <property type="match status" value="1"/>
</dbReference>
<dbReference type="GO" id="GO:0032259">
    <property type="term" value="P:methylation"/>
    <property type="evidence" value="ECO:0007669"/>
    <property type="project" value="UniProtKB-KW"/>
</dbReference>
<comment type="function">
    <text evidence="8">Converts the free carboxyl group of a malonyl-thioester to its methyl ester by transfer of a methyl group from S-adenosyl-L-methionine (SAM). It allows to synthesize pimeloyl-ACP via the fatty acid synthetic pathway.</text>
</comment>
<dbReference type="InterPro" id="IPR011814">
    <property type="entry name" value="BioC"/>
</dbReference>
<gene>
    <name evidence="8 10" type="primary">bioC</name>
    <name evidence="10" type="ORF">COA71_02575</name>
</gene>
<organism evidence="10 11">
    <name type="scientific">SAR86 cluster bacterium</name>
    <dbReference type="NCBI Taxonomy" id="2030880"/>
    <lineage>
        <taxon>Bacteria</taxon>
        <taxon>Pseudomonadati</taxon>
        <taxon>Pseudomonadota</taxon>
        <taxon>Gammaproteobacteria</taxon>
        <taxon>SAR86 cluster</taxon>
    </lineage>
</organism>
<dbReference type="Gene3D" id="3.40.50.150">
    <property type="entry name" value="Vaccinia Virus protein VP39"/>
    <property type="match status" value="1"/>
</dbReference>
<comment type="catalytic activity">
    <reaction evidence="1 8">
        <text>malonyl-[ACP] + S-adenosyl-L-methionine = malonyl-[ACP] methyl ester + S-adenosyl-L-homocysteine</text>
        <dbReference type="Rhea" id="RHEA:17105"/>
        <dbReference type="Rhea" id="RHEA-COMP:9623"/>
        <dbReference type="Rhea" id="RHEA-COMP:9954"/>
        <dbReference type="ChEBI" id="CHEBI:57856"/>
        <dbReference type="ChEBI" id="CHEBI:59789"/>
        <dbReference type="ChEBI" id="CHEBI:78449"/>
        <dbReference type="ChEBI" id="CHEBI:78845"/>
        <dbReference type="EC" id="2.1.1.197"/>
    </reaction>
</comment>
<evidence type="ECO:0000256" key="1">
    <source>
        <dbReference type="ARBA" id="ARBA00000852"/>
    </source>
</evidence>
<keyword evidence="4 8" id="KW-0489">Methyltransferase</keyword>
<dbReference type="InterPro" id="IPR013216">
    <property type="entry name" value="Methyltransf_11"/>
</dbReference>